<accession>A0A653DDJ8</accession>
<proteinExistence type="predicted"/>
<gene>
    <name evidence="1" type="ORF">CALMAC_LOCUS16674</name>
</gene>
<keyword evidence="2" id="KW-1185">Reference proteome</keyword>
<organism evidence="1 2">
    <name type="scientific">Callosobruchus maculatus</name>
    <name type="common">Southern cowpea weevil</name>
    <name type="synonym">Pulse bruchid</name>
    <dbReference type="NCBI Taxonomy" id="64391"/>
    <lineage>
        <taxon>Eukaryota</taxon>
        <taxon>Metazoa</taxon>
        <taxon>Ecdysozoa</taxon>
        <taxon>Arthropoda</taxon>
        <taxon>Hexapoda</taxon>
        <taxon>Insecta</taxon>
        <taxon>Pterygota</taxon>
        <taxon>Neoptera</taxon>
        <taxon>Endopterygota</taxon>
        <taxon>Coleoptera</taxon>
        <taxon>Polyphaga</taxon>
        <taxon>Cucujiformia</taxon>
        <taxon>Chrysomeloidea</taxon>
        <taxon>Chrysomelidae</taxon>
        <taxon>Bruchinae</taxon>
        <taxon>Bruchini</taxon>
        <taxon>Callosobruchus</taxon>
    </lineage>
</organism>
<dbReference type="Proteomes" id="UP000410492">
    <property type="component" value="Unassembled WGS sequence"/>
</dbReference>
<protein>
    <submittedName>
        <fullName evidence="1">Uncharacterized protein</fullName>
    </submittedName>
</protein>
<evidence type="ECO:0000313" key="2">
    <source>
        <dbReference type="Proteomes" id="UP000410492"/>
    </source>
</evidence>
<dbReference type="EMBL" id="CAACVG010011527">
    <property type="protein sequence ID" value="VEN58279.1"/>
    <property type="molecule type" value="Genomic_DNA"/>
</dbReference>
<dbReference type="AlphaFoldDB" id="A0A653DDJ8"/>
<name>A0A653DDJ8_CALMS</name>
<sequence length="79" mass="8800">MVKSQKYWQFSKATSFLYSRKGLPVQSYTNCEVGKSGVVKLLTHSSVPGSFFPSEATPWVLCECTSVARVREESIPPLL</sequence>
<evidence type="ECO:0000313" key="1">
    <source>
        <dbReference type="EMBL" id="VEN58279.1"/>
    </source>
</evidence>
<reference evidence="1 2" key="1">
    <citation type="submission" date="2019-01" db="EMBL/GenBank/DDBJ databases">
        <authorList>
            <person name="Sayadi A."/>
        </authorList>
    </citation>
    <scope>NUCLEOTIDE SEQUENCE [LARGE SCALE GENOMIC DNA]</scope>
</reference>